<reference evidence="2" key="1">
    <citation type="submission" date="2021-08" db="EMBL/GenBank/DDBJ databases">
        <title>Genome of a novel bacterium of the phylum Verrucomicrobia, Oleiharenicola sp. KSB-15.</title>
        <authorList>
            <person name="Chung J.-H."/>
            <person name="Ahn J.-H."/>
            <person name="Yoon Y."/>
            <person name="Kim D.-Y."/>
            <person name="An S.-H."/>
            <person name="Park I."/>
            <person name="Yeon J."/>
        </authorList>
    </citation>
    <scope>NUCLEOTIDE SEQUENCE</scope>
    <source>
        <strain evidence="2">KSB-15</strain>
    </source>
</reference>
<evidence type="ECO:0000313" key="3">
    <source>
        <dbReference type="Proteomes" id="UP000825051"/>
    </source>
</evidence>
<dbReference type="Proteomes" id="UP000825051">
    <property type="component" value="Chromosome"/>
</dbReference>
<evidence type="ECO:0008006" key="4">
    <source>
        <dbReference type="Google" id="ProtNLM"/>
    </source>
</evidence>
<protein>
    <recommendedName>
        <fullName evidence="4">Tetratricopeptide repeat protein</fullName>
    </recommendedName>
</protein>
<dbReference type="KEGG" id="ole:K0B96_03350"/>
<dbReference type="RefSeq" id="WP_220163849.1">
    <property type="nucleotide sequence ID" value="NZ_CP080507.1"/>
</dbReference>
<keyword evidence="3" id="KW-1185">Reference proteome</keyword>
<organism evidence="2 3">
    <name type="scientific">Horticoccus luteus</name>
    <dbReference type="NCBI Taxonomy" id="2862869"/>
    <lineage>
        <taxon>Bacteria</taxon>
        <taxon>Pseudomonadati</taxon>
        <taxon>Verrucomicrobiota</taxon>
        <taxon>Opitutia</taxon>
        <taxon>Opitutales</taxon>
        <taxon>Opitutaceae</taxon>
        <taxon>Horticoccus</taxon>
    </lineage>
</organism>
<dbReference type="InterPro" id="IPR011990">
    <property type="entry name" value="TPR-like_helical_dom_sf"/>
</dbReference>
<name>A0A8F9TXH6_9BACT</name>
<dbReference type="SUPFAM" id="SSF48452">
    <property type="entry name" value="TPR-like"/>
    <property type="match status" value="1"/>
</dbReference>
<gene>
    <name evidence="2" type="ORF">K0B96_03350</name>
</gene>
<evidence type="ECO:0000256" key="1">
    <source>
        <dbReference type="SAM" id="MobiDB-lite"/>
    </source>
</evidence>
<dbReference type="Gene3D" id="1.25.40.10">
    <property type="entry name" value="Tetratricopeptide repeat domain"/>
    <property type="match status" value="2"/>
</dbReference>
<dbReference type="AlphaFoldDB" id="A0A8F9TXH6"/>
<accession>A0A8F9TXH6</accession>
<proteinExistence type="predicted"/>
<dbReference type="EMBL" id="CP080507">
    <property type="protein sequence ID" value="QYM79669.1"/>
    <property type="molecule type" value="Genomic_DNA"/>
</dbReference>
<evidence type="ECO:0000313" key="2">
    <source>
        <dbReference type="EMBL" id="QYM79669.1"/>
    </source>
</evidence>
<feature type="region of interest" description="Disordered" evidence="1">
    <location>
        <begin position="532"/>
        <end position="551"/>
    </location>
</feature>
<sequence>MNQGLGDKYVVPQWLPFRVASQTRELTTFPVPGPVIDYGPARIAFQESLDDFKQAPSVFVGTELMGVADVIGLKTSAKWLAEYVLTEPIAGKVAHGQARRILGEVAVSQLSERAAIQSRKARLQDFPHDAIAWIEQARLYTILGQRKKAERAIKVGVHLAPSNRFVIRAAVRFYIHYDEWDEALRVAARAHAINPDPLIFGPLLSVATYLKKMPKSTKAAGEAALAADKPFVFSETLEAIGTLEVLNGAEQRAKKFFRHAWVDPTKSVIAHSQWILREQIPGLAADRRFDFTQSNEALGWLRFAFLDFKGAYASSTAWALEEPYSKSPYVLGTIAGCQAERFDLAIEAGERGLGANPKDSLLLNNLAFAYLRNGDAVSARKHFNSIKHLADAPEEIAPAATYGLLLMAEGAQIKGLEYYSTAIDRAVKCGNRRLALRTTLNLIISRLDTAKTIDPSVLRKAMETLPQYQDPGCLGAARAINRRLQAATFTSSVELGTVAREFRDSVEKESSRYLAAVQGRFIDVVARDHSPKTHDILPLESPNREPELFSK</sequence>